<dbReference type="EMBL" id="LZPO01016366">
    <property type="protein sequence ID" value="OBS81414.1"/>
    <property type="molecule type" value="Genomic_DNA"/>
</dbReference>
<dbReference type="CDD" id="cd04269">
    <property type="entry name" value="ZnMc_adamalysin_II_like"/>
    <property type="match status" value="1"/>
</dbReference>
<dbReference type="PROSITE" id="PS50215">
    <property type="entry name" value="ADAM_MEPRO"/>
    <property type="match status" value="1"/>
</dbReference>
<dbReference type="OrthoDB" id="5951731at2759"/>
<sequence>FKKYNKDLAEIRKRVLEMANYVNMLYKKLDAHVVLVGMEIWTDEDKIKITPDANTTLENFSKWRGKDLLKRKHHDIAQLL</sequence>
<dbReference type="STRING" id="56216.A0A1A6HT70"/>
<dbReference type="Proteomes" id="UP000092124">
    <property type="component" value="Unassembled WGS sequence"/>
</dbReference>
<proteinExistence type="predicted"/>
<dbReference type="Pfam" id="PF01421">
    <property type="entry name" value="Reprolysin"/>
    <property type="match status" value="1"/>
</dbReference>
<accession>A0A1A6HT70</accession>
<evidence type="ECO:0000313" key="5">
    <source>
        <dbReference type="Proteomes" id="UP000092124"/>
    </source>
</evidence>
<dbReference type="AlphaFoldDB" id="A0A1A6HT70"/>
<organism evidence="4 5">
    <name type="scientific">Neotoma lepida</name>
    <name type="common">Desert woodrat</name>
    <dbReference type="NCBI Taxonomy" id="56216"/>
    <lineage>
        <taxon>Eukaryota</taxon>
        <taxon>Metazoa</taxon>
        <taxon>Chordata</taxon>
        <taxon>Craniata</taxon>
        <taxon>Vertebrata</taxon>
        <taxon>Euteleostomi</taxon>
        <taxon>Mammalia</taxon>
        <taxon>Eutheria</taxon>
        <taxon>Euarchontoglires</taxon>
        <taxon>Glires</taxon>
        <taxon>Rodentia</taxon>
        <taxon>Myomorpha</taxon>
        <taxon>Muroidea</taxon>
        <taxon>Cricetidae</taxon>
        <taxon>Neotominae</taxon>
        <taxon>Neotoma</taxon>
    </lineage>
</organism>
<dbReference type="InterPro" id="IPR024079">
    <property type="entry name" value="MetalloPept_cat_dom_sf"/>
</dbReference>
<comment type="caution">
    <text evidence="2">Lacks conserved residue(s) required for the propagation of feature annotation.</text>
</comment>
<dbReference type="GO" id="GO:0006508">
    <property type="term" value="P:proteolysis"/>
    <property type="evidence" value="ECO:0007669"/>
    <property type="project" value="InterPro"/>
</dbReference>
<name>A0A1A6HT70_NEOLE</name>
<evidence type="ECO:0000313" key="4">
    <source>
        <dbReference type="EMBL" id="OBS81414.1"/>
    </source>
</evidence>
<dbReference type="PANTHER" id="PTHR11905:SF32">
    <property type="entry name" value="DISINTEGRIN AND METALLOPROTEINASE DOMAIN-CONTAINING PROTEIN 28"/>
    <property type="match status" value="1"/>
</dbReference>
<keyword evidence="5" id="KW-1185">Reference proteome</keyword>
<reference evidence="4 5" key="1">
    <citation type="submission" date="2016-06" db="EMBL/GenBank/DDBJ databases">
        <title>The Draft Genome Sequence and Annotation of the Desert Woodrat Neotoma lepida.</title>
        <authorList>
            <person name="Campbell M."/>
            <person name="Oakeson K.F."/>
            <person name="Yandell M."/>
            <person name="Halpert J.R."/>
            <person name="Dearing D."/>
        </authorList>
    </citation>
    <scope>NUCLEOTIDE SEQUENCE [LARGE SCALE GENOMIC DNA]</scope>
    <source>
        <strain evidence="4">417</strain>
        <tissue evidence="4">Liver</tissue>
    </source>
</reference>
<evidence type="ECO:0000256" key="2">
    <source>
        <dbReference type="PROSITE-ProRule" id="PRU00276"/>
    </source>
</evidence>
<dbReference type="GO" id="GO:0005886">
    <property type="term" value="C:plasma membrane"/>
    <property type="evidence" value="ECO:0007669"/>
    <property type="project" value="TreeGrafter"/>
</dbReference>
<dbReference type="GO" id="GO:0004222">
    <property type="term" value="F:metalloendopeptidase activity"/>
    <property type="evidence" value="ECO:0007669"/>
    <property type="project" value="InterPro"/>
</dbReference>
<dbReference type="InterPro" id="IPR034027">
    <property type="entry name" value="Reprolysin_adamalysin"/>
</dbReference>
<feature type="non-terminal residue" evidence="4">
    <location>
        <position position="1"/>
    </location>
</feature>
<gene>
    <name evidence="4" type="ORF">A6R68_20384</name>
</gene>
<dbReference type="PANTHER" id="PTHR11905">
    <property type="entry name" value="ADAM A DISINTEGRIN AND METALLOPROTEASE DOMAIN"/>
    <property type="match status" value="1"/>
</dbReference>
<comment type="caution">
    <text evidence="4">The sequence shown here is derived from an EMBL/GenBank/DDBJ whole genome shotgun (WGS) entry which is preliminary data.</text>
</comment>
<protein>
    <recommendedName>
        <fullName evidence="3">Peptidase M12B domain-containing protein</fullName>
    </recommendedName>
</protein>
<dbReference type="SUPFAM" id="SSF55486">
    <property type="entry name" value="Metalloproteases ('zincins'), catalytic domain"/>
    <property type="match status" value="1"/>
</dbReference>
<feature type="non-terminal residue" evidence="4">
    <location>
        <position position="80"/>
    </location>
</feature>
<evidence type="ECO:0000259" key="3">
    <source>
        <dbReference type="PROSITE" id="PS50215"/>
    </source>
</evidence>
<evidence type="ECO:0000256" key="1">
    <source>
        <dbReference type="ARBA" id="ARBA00023157"/>
    </source>
</evidence>
<dbReference type="InterPro" id="IPR001590">
    <property type="entry name" value="Peptidase_M12B"/>
</dbReference>
<keyword evidence="1" id="KW-1015">Disulfide bond</keyword>
<dbReference type="Gene3D" id="3.40.390.10">
    <property type="entry name" value="Collagenase (Catalytic Domain)"/>
    <property type="match status" value="1"/>
</dbReference>
<feature type="domain" description="Peptidase M12B" evidence="3">
    <location>
        <begin position="1"/>
        <end position="80"/>
    </location>
</feature>